<proteinExistence type="predicted"/>
<comment type="caution">
    <text evidence="3">The sequence shown here is derived from an EMBL/GenBank/DDBJ whole genome shotgun (WGS) entry which is preliminary data.</text>
</comment>
<dbReference type="AlphaFoldDB" id="A0AAN9TU08"/>
<dbReference type="Proteomes" id="UP001367676">
    <property type="component" value="Unassembled WGS sequence"/>
</dbReference>
<accession>A0AAN9TU08</accession>
<evidence type="ECO:0000313" key="4">
    <source>
        <dbReference type="Proteomes" id="UP001367676"/>
    </source>
</evidence>
<gene>
    <name evidence="1" type="ORF">V9T40_005545</name>
    <name evidence="2" type="ORF">V9T40_005746</name>
    <name evidence="3" type="ORF">V9T40_006053</name>
</gene>
<protein>
    <submittedName>
        <fullName evidence="3">Uncharacterized protein</fullName>
    </submittedName>
</protein>
<reference evidence="3 4" key="1">
    <citation type="submission" date="2024-03" db="EMBL/GenBank/DDBJ databases">
        <title>Adaptation during the transition from Ophiocordyceps entomopathogen to insect associate is accompanied by gene loss and intensified selection.</title>
        <authorList>
            <person name="Ward C.M."/>
            <person name="Onetto C.A."/>
            <person name="Borneman A.R."/>
        </authorList>
    </citation>
    <scope>NUCLEOTIDE SEQUENCE [LARGE SCALE GENOMIC DNA]</scope>
    <source>
        <strain evidence="3">AWRI1</strain>
        <tissue evidence="3">Single Adult Female</tissue>
    </source>
</reference>
<keyword evidence="4" id="KW-1185">Reference proteome</keyword>
<dbReference type="EMBL" id="JBBCAQ010000003">
    <property type="protein sequence ID" value="KAK7604867.1"/>
    <property type="molecule type" value="Genomic_DNA"/>
</dbReference>
<sequence>MKVQTNRFVILLRSARNLDSLPSLDLQSTTTNRNSLLQTRQQIVSSRADMTKAIDAPSKPVHKLKTSAHRQLTSGLSLYLDTNAQAKTKQPISPTSKSLMRPNLNTNISINVKHRH</sequence>
<evidence type="ECO:0000313" key="1">
    <source>
        <dbReference type="EMBL" id="KAK7604359.1"/>
    </source>
</evidence>
<dbReference type="EMBL" id="JBBCAQ010000003">
    <property type="protein sequence ID" value="KAK7604359.1"/>
    <property type="molecule type" value="Genomic_DNA"/>
</dbReference>
<evidence type="ECO:0000313" key="2">
    <source>
        <dbReference type="EMBL" id="KAK7604560.1"/>
    </source>
</evidence>
<organism evidence="3 4">
    <name type="scientific">Parthenolecanium corni</name>
    <dbReference type="NCBI Taxonomy" id="536013"/>
    <lineage>
        <taxon>Eukaryota</taxon>
        <taxon>Metazoa</taxon>
        <taxon>Ecdysozoa</taxon>
        <taxon>Arthropoda</taxon>
        <taxon>Hexapoda</taxon>
        <taxon>Insecta</taxon>
        <taxon>Pterygota</taxon>
        <taxon>Neoptera</taxon>
        <taxon>Paraneoptera</taxon>
        <taxon>Hemiptera</taxon>
        <taxon>Sternorrhyncha</taxon>
        <taxon>Coccoidea</taxon>
        <taxon>Coccidae</taxon>
        <taxon>Parthenolecanium</taxon>
    </lineage>
</organism>
<dbReference type="EMBL" id="JBBCAQ010000003">
    <property type="protein sequence ID" value="KAK7604560.1"/>
    <property type="molecule type" value="Genomic_DNA"/>
</dbReference>
<evidence type="ECO:0000313" key="3">
    <source>
        <dbReference type="EMBL" id="KAK7604867.1"/>
    </source>
</evidence>
<name>A0AAN9TU08_9HEMI</name>